<dbReference type="PROSITE" id="PS50826">
    <property type="entry name" value="RUN"/>
    <property type="match status" value="1"/>
</dbReference>
<proteinExistence type="predicted"/>
<organism evidence="1 2">
    <name type="scientific">Schistosoma margrebowiei</name>
    <dbReference type="NCBI Taxonomy" id="48269"/>
    <lineage>
        <taxon>Eukaryota</taxon>
        <taxon>Metazoa</taxon>
        <taxon>Spiralia</taxon>
        <taxon>Lophotrochozoa</taxon>
        <taxon>Platyhelminthes</taxon>
        <taxon>Trematoda</taxon>
        <taxon>Digenea</taxon>
        <taxon>Strigeidida</taxon>
        <taxon>Schistosomatoidea</taxon>
        <taxon>Schistosomatidae</taxon>
        <taxon>Schistosoma</taxon>
    </lineage>
</organism>
<dbReference type="AlphaFoldDB" id="A0A183M3Y9"/>
<dbReference type="SUPFAM" id="SSF140741">
    <property type="entry name" value="RUN domain-like"/>
    <property type="match status" value="1"/>
</dbReference>
<evidence type="ECO:0000313" key="2">
    <source>
        <dbReference type="Proteomes" id="UP000277204"/>
    </source>
</evidence>
<evidence type="ECO:0000313" key="1">
    <source>
        <dbReference type="EMBL" id="VDO91722.1"/>
    </source>
</evidence>
<accession>A0A183M3Y9</accession>
<dbReference type="Gene3D" id="1.20.58.900">
    <property type="match status" value="1"/>
</dbReference>
<dbReference type="InterPro" id="IPR037213">
    <property type="entry name" value="Run_dom_sf"/>
</dbReference>
<keyword evidence="2" id="KW-1185">Reference proteome</keyword>
<dbReference type="Pfam" id="PF02759">
    <property type="entry name" value="RUN"/>
    <property type="match status" value="1"/>
</dbReference>
<gene>
    <name evidence="1" type="ORF">SMRZ_LOCUS10764</name>
</gene>
<reference evidence="1 2" key="1">
    <citation type="submission" date="2018-11" db="EMBL/GenBank/DDBJ databases">
        <authorList>
            <consortium name="Pathogen Informatics"/>
        </authorList>
    </citation>
    <scope>NUCLEOTIDE SEQUENCE [LARGE SCALE GENOMIC DNA]</scope>
    <source>
        <strain evidence="1 2">Zambia</strain>
    </source>
</reference>
<protein>
    <submittedName>
        <fullName evidence="1">Uncharacterized protein</fullName>
    </submittedName>
</protein>
<sequence length="174" mass="19892">METERSNLLAIVKLIVHDLVQITFDQHQVSLDENIFWGESRTVHCEEVLNIVWRLLSVIEHCLCHGLRRDYTVPDSSNDSNERTSSKGLMKDATTVVRRARDHAVSAANLFMKNPSHPNPWPVILEAEKLSKTTDSISKTVATMTEIRTGLGRSRVWLRHALMRKVFPAVFDLF</sequence>
<dbReference type="Proteomes" id="UP000277204">
    <property type="component" value="Unassembled WGS sequence"/>
</dbReference>
<dbReference type="InterPro" id="IPR004012">
    <property type="entry name" value="Run_dom"/>
</dbReference>
<dbReference type="EMBL" id="UZAI01005722">
    <property type="protein sequence ID" value="VDO91722.1"/>
    <property type="molecule type" value="Genomic_DNA"/>
</dbReference>
<name>A0A183M3Y9_9TREM</name>